<evidence type="ECO:0000313" key="2">
    <source>
        <dbReference type="EMBL" id="PFH48445.1"/>
    </source>
</evidence>
<keyword evidence="1" id="KW-0732">Signal</keyword>
<evidence type="ECO:0000313" key="3">
    <source>
        <dbReference type="Proteomes" id="UP000242287"/>
    </source>
</evidence>
<evidence type="ECO:0000256" key="1">
    <source>
        <dbReference type="SAM" id="SignalP"/>
    </source>
</evidence>
<dbReference type="STRING" id="703135.A0A2A9NBQ1"/>
<keyword evidence="3" id="KW-1185">Reference proteome</keyword>
<dbReference type="EMBL" id="KZ302062">
    <property type="protein sequence ID" value="PFH48445.1"/>
    <property type="molecule type" value="Genomic_DNA"/>
</dbReference>
<accession>A0A2A9NBQ1</accession>
<protein>
    <recommendedName>
        <fullName evidence="4">Phytocyanin domain-containing protein</fullName>
    </recommendedName>
</protein>
<dbReference type="PANTHER" id="PTHR34883">
    <property type="entry name" value="SERINE-RICH PROTEIN, PUTATIVE-RELATED-RELATED"/>
    <property type="match status" value="1"/>
</dbReference>
<gene>
    <name evidence="2" type="ORF">AMATHDRAFT_149885</name>
</gene>
<dbReference type="AlphaFoldDB" id="A0A2A9NBQ1"/>
<dbReference type="SUPFAM" id="SSF49503">
    <property type="entry name" value="Cupredoxins"/>
    <property type="match status" value="1"/>
</dbReference>
<feature type="signal peptide" evidence="1">
    <location>
        <begin position="1"/>
        <end position="19"/>
    </location>
</feature>
<dbReference type="OrthoDB" id="1921208at2759"/>
<dbReference type="InterPro" id="IPR008972">
    <property type="entry name" value="Cupredoxin"/>
</dbReference>
<dbReference type="InterPro" id="IPR052953">
    <property type="entry name" value="Ser-rich/MCO-related"/>
</dbReference>
<name>A0A2A9NBQ1_9AGAR</name>
<dbReference type="Proteomes" id="UP000242287">
    <property type="component" value="Unassembled WGS sequence"/>
</dbReference>
<dbReference type="Gene3D" id="2.60.40.420">
    <property type="entry name" value="Cupredoxins - blue copper proteins"/>
    <property type="match status" value="1"/>
</dbReference>
<organism evidence="2 3">
    <name type="scientific">Amanita thiersii Skay4041</name>
    <dbReference type="NCBI Taxonomy" id="703135"/>
    <lineage>
        <taxon>Eukaryota</taxon>
        <taxon>Fungi</taxon>
        <taxon>Dikarya</taxon>
        <taxon>Basidiomycota</taxon>
        <taxon>Agaricomycotina</taxon>
        <taxon>Agaricomycetes</taxon>
        <taxon>Agaricomycetidae</taxon>
        <taxon>Agaricales</taxon>
        <taxon>Pluteineae</taxon>
        <taxon>Amanitaceae</taxon>
        <taxon>Amanita</taxon>
    </lineage>
</organism>
<dbReference type="PANTHER" id="PTHR34883:SF15">
    <property type="entry name" value="EXTRACELLULAR SERINE-RICH PROTEIN"/>
    <property type="match status" value="1"/>
</dbReference>
<reference evidence="2 3" key="1">
    <citation type="submission" date="2014-02" db="EMBL/GenBank/DDBJ databases">
        <title>Transposable element dynamics among asymbiotic and ectomycorrhizal Amanita fungi.</title>
        <authorList>
            <consortium name="DOE Joint Genome Institute"/>
            <person name="Hess J."/>
            <person name="Skrede I."/>
            <person name="Wolfe B."/>
            <person name="LaButti K."/>
            <person name="Ohm R.A."/>
            <person name="Grigoriev I.V."/>
            <person name="Pringle A."/>
        </authorList>
    </citation>
    <scope>NUCLEOTIDE SEQUENCE [LARGE SCALE GENOMIC DNA]</scope>
    <source>
        <strain evidence="2 3">SKay4041</strain>
    </source>
</reference>
<dbReference type="CDD" id="cd00920">
    <property type="entry name" value="Cupredoxin"/>
    <property type="match status" value="1"/>
</dbReference>
<evidence type="ECO:0008006" key="4">
    <source>
        <dbReference type="Google" id="ProtNLM"/>
    </source>
</evidence>
<feature type="chain" id="PRO_5013219330" description="Phytocyanin domain-containing protein" evidence="1">
    <location>
        <begin position="20"/>
        <end position="144"/>
    </location>
</feature>
<sequence length="144" mass="16084">MLYSAAVFALASLIPAAIADGGRTTFDVHVGPNDQLVYVPPFTNNAQTGNVINFVFHPKNHTVTQTTFNDPCVFKPDGFNSGYVPVARDERNLPTYQITITDNNPVYVYCKQGDHCIDGKRLLLRISRIVVHLSLLFTQEWCLL</sequence>
<proteinExistence type="predicted"/>